<dbReference type="InterPro" id="IPR012938">
    <property type="entry name" value="Glc/Sorbosone_DH"/>
</dbReference>
<feature type="region of interest" description="Disordered" evidence="1">
    <location>
        <begin position="52"/>
        <end position="80"/>
    </location>
</feature>
<dbReference type="PANTHER" id="PTHR19328">
    <property type="entry name" value="HEDGEHOG-INTERACTING PROTEIN"/>
    <property type="match status" value="1"/>
</dbReference>
<protein>
    <submittedName>
        <fullName evidence="3">Glucose sorbosone dehydrogenase</fullName>
    </submittedName>
</protein>
<dbReference type="HOGENOM" id="CLU_012253_1_1_5"/>
<sequence>MLLRRVRGVVAGLGGNPPIERESMMKRLSLLLTGSALLLALVAGPVFAQNADQPAETKAPNARDQKPAFANQTRAPQPAQMPKITQEVVADGLPHLWAMEFLPDGRMLVTAKQGAMHIISEEGEAGPKIEGVPKVLSGGQGGLLDVALAPDFATSGMIFFSFSEQRDDGNGTSVASAKLVPDDRGGGRLENLKVIFRQMPSYDGNKHFGSRLVFGPNNELYVTVGERSDPQPRVQAQDIASGLGKVFRVDMNGKALPDNPFIDRQGARPEIWSLGHRNLQSATLDGQGRLWTVEHGPRGGDELNRPEAGKNYGWPEVTYGIEYSGKPVGKGITAMKETEQPVYFWDPVIAPSGMAYYDGDAIPEWKNSFLIGGLVAQGIVVIHMDGDKVAYEERVPLGDRIRDVKIGPDGAVYAVTEQRGGGESTIVKLTKS</sequence>
<dbReference type="InterPro" id="IPR011042">
    <property type="entry name" value="6-blade_b-propeller_TolB-like"/>
</dbReference>
<keyword evidence="4" id="KW-1185">Reference proteome</keyword>
<evidence type="ECO:0000259" key="2">
    <source>
        <dbReference type="Pfam" id="PF07995"/>
    </source>
</evidence>
<organism evidence="3 4">
    <name type="scientific">Neorhizobium galegae bv. orientalis str. HAMBI 540</name>
    <dbReference type="NCBI Taxonomy" id="1028800"/>
    <lineage>
        <taxon>Bacteria</taxon>
        <taxon>Pseudomonadati</taxon>
        <taxon>Pseudomonadota</taxon>
        <taxon>Alphaproteobacteria</taxon>
        <taxon>Hyphomicrobiales</taxon>
        <taxon>Rhizobiaceae</taxon>
        <taxon>Rhizobium/Agrobacterium group</taxon>
        <taxon>Neorhizobium</taxon>
    </lineage>
</organism>
<dbReference type="Gene3D" id="2.120.10.30">
    <property type="entry name" value="TolB, C-terminal domain"/>
    <property type="match status" value="1"/>
</dbReference>
<reference evidence="4" key="1">
    <citation type="journal article" date="2014" name="BMC Genomics">
        <title>Genome sequencing of two Neorhizobium galegae strains reveals a noeT gene responsible for the unusual acetylation of the nodulation factors.</title>
        <authorList>
            <person name="Osterman J."/>
            <person name="Marsh J."/>
            <person name="Laine P.K."/>
            <person name="Zeng Z."/>
            <person name="Alatalo E."/>
            <person name="Sullivan J.T."/>
            <person name="Young J.P."/>
            <person name="Thomas-Oates J."/>
            <person name="Paulin L."/>
            <person name="Lindstrom K."/>
        </authorList>
    </citation>
    <scope>NUCLEOTIDE SEQUENCE [LARGE SCALE GENOMIC DNA]</scope>
    <source>
        <strain evidence="4">HAMBI 540</strain>
    </source>
</reference>
<proteinExistence type="predicted"/>
<dbReference type="KEGG" id="ngg:RG540_CH24890"/>
<dbReference type="InterPro" id="IPR011041">
    <property type="entry name" value="Quinoprot_gluc/sorb_DH_b-prop"/>
</dbReference>
<gene>
    <name evidence="3" type="ORF">RG540_CH24890</name>
</gene>
<dbReference type="SUPFAM" id="SSF50952">
    <property type="entry name" value="Soluble quinoprotein glucose dehydrogenase"/>
    <property type="match status" value="1"/>
</dbReference>
<feature type="domain" description="Glucose/Sorbosone dehydrogenase" evidence="2">
    <location>
        <begin position="94"/>
        <end position="421"/>
    </location>
</feature>
<evidence type="ECO:0000313" key="3">
    <source>
        <dbReference type="EMBL" id="CDN48655.1"/>
    </source>
</evidence>
<dbReference type="Proteomes" id="UP000028181">
    <property type="component" value="Chromosome I"/>
</dbReference>
<accession>A0A068SU86</accession>
<dbReference type="PANTHER" id="PTHR19328:SF75">
    <property type="entry name" value="ALDOSE SUGAR DEHYDROGENASE YLII"/>
    <property type="match status" value="1"/>
</dbReference>
<dbReference type="PATRIC" id="fig|1028800.3.peg.2517"/>
<name>A0A068SU86_NEOGA</name>
<dbReference type="eggNOG" id="COG2133">
    <property type="taxonomic scope" value="Bacteria"/>
</dbReference>
<evidence type="ECO:0000313" key="4">
    <source>
        <dbReference type="Proteomes" id="UP000028181"/>
    </source>
</evidence>
<dbReference type="Pfam" id="PF07995">
    <property type="entry name" value="GSDH"/>
    <property type="match status" value="1"/>
</dbReference>
<evidence type="ECO:0000256" key="1">
    <source>
        <dbReference type="SAM" id="MobiDB-lite"/>
    </source>
</evidence>
<dbReference type="AlphaFoldDB" id="A0A068SU86"/>
<dbReference type="EMBL" id="HG938353">
    <property type="protein sequence ID" value="CDN48655.1"/>
    <property type="molecule type" value="Genomic_DNA"/>
</dbReference>